<dbReference type="GO" id="GO:0004222">
    <property type="term" value="F:metalloendopeptidase activity"/>
    <property type="evidence" value="ECO:0007669"/>
    <property type="project" value="TreeGrafter"/>
</dbReference>
<dbReference type="CDD" id="cd12797">
    <property type="entry name" value="M23_peptidase"/>
    <property type="match status" value="1"/>
</dbReference>
<organism evidence="2 3">
    <name type="scientific">Candidatus Woesebacteria bacterium CG22_combo_CG10-13_8_21_14_all_45_10</name>
    <dbReference type="NCBI Taxonomy" id="1975060"/>
    <lineage>
        <taxon>Bacteria</taxon>
        <taxon>Candidatus Woeseibacteriota</taxon>
    </lineage>
</organism>
<dbReference type="Gene3D" id="2.70.70.10">
    <property type="entry name" value="Glucose Permease (Domain IIA)"/>
    <property type="match status" value="1"/>
</dbReference>
<gene>
    <name evidence="2" type="ORF">COX04_01645</name>
</gene>
<feature type="domain" description="M23ase beta-sheet core" evidence="1">
    <location>
        <begin position="76"/>
        <end position="171"/>
    </location>
</feature>
<dbReference type="Pfam" id="PF01551">
    <property type="entry name" value="Peptidase_M23"/>
    <property type="match status" value="1"/>
</dbReference>
<dbReference type="InterPro" id="IPR011055">
    <property type="entry name" value="Dup_hybrid_motif"/>
</dbReference>
<sequence length="182" mass="19664">MLKPFLRRVFEHKSFKKALGSNLALMVFLGSFIPNTVPPIEAELTIVGETSGPIVTQKTVQYPLENYTITQGFSLFHPGIDLAAPKGVGVFPVKDGVVEDVSYSRYAYGNAILVNHGNETSSLYAHLAKIEVEPGQKVTTLTQLGKVGATGHTTGPHLHLEIRNHGVPINPFVILPSPVSPI</sequence>
<accession>A0A2H0BJ70</accession>
<proteinExistence type="predicted"/>
<evidence type="ECO:0000313" key="2">
    <source>
        <dbReference type="EMBL" id="PIP57048.1"/>
    </source>
</evidence>
<evidence type="ECO:0000259" key="1">
    <source>
        <dbReference type="Pfam" id="PF01551"/>
    </source>
</evidence>
<comment type="caution">
    <text evidence="2">The sequence shown here is derived from an EMBL/GenBank/DDBJ whole genome shotgun (WGS) entry which is preliminary data.</text>
</comment>
<dbReference type="Proteomes" id="UP000230759">
    <property type="component" value="Unassembled WGS sequence"/>
</dbReference>
<dbReference type="AlphaFoldDB" id="A0A2H0BJ70"/>
<name>A0A2H0BJ70_9BACT</name>
<evidence type="ECO:0000313" key="3">
    <source>
        <dbReference type="Proteomes" id="UP000230759"/>
    </source>
</evidence>
<protein>
    <recommendedName>
        <fullName evidence="1">M23ase beta-sheet core domain-containing protein</fullName>
    </recommendedName>
</protein>
<dbReference type="SUPFAM" id="SSF51261">
    <property type="entry name" value="Duplicated hybrid motif"/>
    <property type="match status" value="1"/>
</dbReference>
<dbReference type="InterPro" id="IPR050570">
    <property type="entry name" value="Cell_wall_metabolism_enzyme"/>
</dbReference>
<dbReference type="PANTHER" id="PTHR21666">
    <property type="entry name" value="PEPTIDASE-RELATED"/>
    <property type="match status" value="1"/>
</dbReference>
<dbReference type="EMBL" id="PCSV01000039">
    <property type="protein sequence ID" value="PIP57048.1"/>
    <property type="molecule type" value="Genomic_DNA"/>
</dbReference>
<dbReference type="PANTHER" id="PTHR21666:SF270">
    <property type="entry name" value="MUREIN HYDROLASE ACTIVATOR ENVC"/>
    <property type="match status" value="1"/>
</dbReference>
<reference evidence="2 3" key="1">
    <citation type="submission" date="2017-09" db="EMBL/GenBank/DDBJ databases">
        <title>Depth-based differentiation of microbial function through sediment-hosted aquifers and enrichment of novel symbionts in the deep terrestrial subsurface.</title>
        <authorList>
            <person name="Probst A.J."/>
            <person name="Ladd B."/>
            <person name="Jarett J.K."/>
            <person name="Geller-Mcgrath D.E."/>
            <person name="Sieber C.M."/>
            <person name="Emerson J.B."/>
            <person name="Anantharaman K."/>
            <person name="Thomas B.C."/>
            <person name="Malmstrom R."/>
            <person name="Stieglmeier M."/>
            <person name="Klingl A."/>
            <person name="Woyke T."/>
            <person name="Ryan C.M."/>
            <person name="Banfield J.F."/>
        </authorList>
    </citation>
    <scope>NUCLEOTIDE SEQUENCE [LARGE SCALE GENOMIC DNA]</scope>
    <source>
        <strain evidence="2">CG22_combo_CG10-13_8_21_14_all_45_10</strain>
    </source>
</reference>
<dbReference type="InterPro" id="IPR016047">
    <property type="entry name" value="M23ase_b-sheet_dom"/>
</dbReference>